<protein>
    <submittedName>
        <fullName evidence="3">Putative ankyrin repeat domain-containing protein 22</fullName>
    </submittedName>
</protein>
<dbReference type="EMBL" id="VEVO01000020">
    <property type="protein sequence ID" value="KAF0025969.1"/>
    <property type="molecule type" value="Genomic_DNA"/>
</dbReference>
<feature type="repeat" description="ANK" evidence="1">
    <location>
        <begin position="39"/>
        <end position="71"/>
    </location>
</feature>
<dbReference type="SMART" id="SM00248">
    <property type="entry name" value="ANK"/>
    <property type="match status" value="1"/>
</dbReference>
<dbReference type="Pfam" id="PF00023">
    <property type="entry name" value="Ank"/>
    <property type="match status" value="1"/>
</dbReference>
<keyword evidence="1" id="KW-0040">ANK repeat</keyword>
<evidence type="ECO:0000313" key="5">
    <source>
        <dbReference type="Proteomes" id="UP000246464"/>
    </source>
</evidence>
<gene>
    <name evidence="4" type="ORF">F2P81_022850</name>
    <name evidence="3" type="ORF">SMAX5B_007209</name>
</gene>
<dbReference type="STRING" id="52904.ENSSMAP00000022437"/>
<evidence type="ECO:0000313" key="6">
    <source>
        <dbReference type="Proteomes" id="UP000438429"/>
    </source>
</evidence>
<feature type="transmembrane region" description="Helical" evidence="2">
    <location>
        <begin position="111"/>
        <end position="131"/>
    </location>
</feature>
<evidence type="ECO:0000313" key="3">
    <source>
        <dbReference type="EMBL" id="AWP18230.1"/>
    </source>
</evidence>
<evidence type="ECO:0000256" key="1">
    <source>
        <dbReference type="PROSITE-ProRule" id="PRU00023"/>
    </source>
</evidence>
<keyword evidence="5" id="KW-1185">Reference proteome</keyword>
<organism evidence="3 5">
    <name type="scientific">Scophthalmus maximus</name>
    <name type="common">Turbot</name>
    <name type="synonym">Psetta maxima</name>
    <dbReference type="NCBI Taxonomy" id="52904"/>
    <lineage>
        <taxon>Eukaryota</taxon>
        <taxon>Metazoa</taxon>
        <taxon>Chordata</taxon>
        <taxon>Craniata</taxon>
        <taxon>Vertebrata</taxon>
        <taxon>Euteleostomi</taxon>
        <taxon>Actinopterygii</taxon>
        <taxon>Neopterygii</taxon>
        <taxon>Teleostei</taxon>
        <taxon>Neoteleostei</taxon>
        <taxon>Acanthomorphata</taxon>
        <taxon>Carangaria</taxon>
        <taxon>Pleuronectiformes</taxon>
        <taxon>Pleuronectoidei</taxon>
        <taxon>Scophthalmidae</taxon>
        <taxon>Scophthalmus</taxon>
    </lineage>
</organism>
<dbReference type="PROSITE" id="PS50297">
    <property type="entry name" value="ANK_REP_REGION"/>
    <property type="match status" value="1"/>
</dbReference>
<dbReference type="Gene3D" id="1.25.40.20">
    <property type="entry name" value="Ankyrin repeat-containing domain"/>
    <property type="match status" value="1"/>
</dbReference>
<evidence type="ECO:0000256" key="2">
    <source>
        <dbReference type="SAM" id="Phobius"/>
    </source>
</evidence>
<dbReference type="SUPFAM" id="SSF48403">
    <property type="entry name" value="Ankyrin repeat"/>
    <property type="match status" value="1"/>
</dbReference>
<name>A0A2U9CQL8_SCOMX</name>
<dbReference type="EMBL" id="CP026260">
    <property type="protein sequence ID" value="AWP18230.1"/>
    <property type="molecule type" value="Genomic_DNA"/>
</dbReference>
<sequence>MGLVYSEPTCRSAYSGDVRQLYRLLNEDPNNLNVQEGRTGDTPLIAACRRGKPRVVKYLLDNRANVHLTNKVPSPDDVTCVCPCQIEVNFIDVFQKQRTCLHYVSKRTFSLLDYLMICVLMPVLLLGYFLMVRSMSTTRC</sequence>
<reference evidence="4 6" key="2">
    <citation type="submission" date="2019-06" db="EMBL/GenBank/DDBJ databases">
        <title>Draft genomes of female and male turbot (Scophthalmus maximus).</title>
        <authorList>
            <person name="Xu H."/>
            <person name="Xu X.-W."/>
            <person name="Shao C."/>
            <person name="Chen S."/>
        </authorList>
    </citation>
    <scope>NUCLEOTIDE SEQUENCE [LARGE SCALE GENOMIC DNA]</scope>
    <source>
        <strain evidence="4">Ysfricsl-2016a</strain>
        <tissue evidence="4">Blood</tissue>
    </source>
</reference>
<evidence type="ECO:0000313" key="4">
    <source>
        <dbReference type="EMBL" id="KAF0025969.1"/>
    </source>
</evidence>
<proteinExistence type="predicted"/>
<keyword evidence="2" id="KW-0472">Membrane</keyword>
<keyword evidence="2" id="KW-0812">Transmembrane</keyword>
<accession>A0A2U9CQL8</accession>
<dbReference type="PROSITE" id="PS50088">
    <property type="entry name" value="ANK_REPEAT"/>
    <property type="match status" value="1"/>
</dbReference>
<dbReference type="Proteomes" id="UP000438429">
    <property type="component" value="Unassembled WGS sequence"/>
</dbReference>
<keyword evidence="2" id="KW-1133">Transmembrane helix</keyword>
<dbReference type="InterPro" id="IPR002110">
    <property type="entry name" value="Ankyrin_rpt"/>
</dbReference>
<dbReference type="AlphaFoldDB" id="A0A2U9CQL8"/>
<dbReference type="InterPro" id="IPR036770">
    <property type="entry name" value="Ankyrin_rpt-contain_sf"/>
</dbReference>
<dbReference type="Proteomes" id="UP000246464">
    <property type="component" value="Chromosome 18"/>
</dbReference>
<reference evidence="3 5" key="1">
    <citation type="submission" date="2017-12" db="EMBL/GenBank/DDBJ databases">
        <title>Integrating genomic resources of turbot (Scophthalmus maximus) in depth evaluation of genetic and physical mapping variation across individuals.</title>
        <authorList>
            <person name="Martinez P."/>
        </authorList>
    </citation>
    <scope>NUCLEOTIDE SEQUENCE [LARGE SCALE GENOMIC DNA]</scope>
</reference>